<dbReference type="EMBL" id="BTRK01000003">
    <property type="protein sequence ID" value="GMR43630.1"/>
    <property type="molecule type" value="Genomic_DNA"/>
</dbReference>
<gene>
    <name evidence="1" type="ORF">PMAYCL1PPCAC_13825</name>
</gene>
<dbReference type="AlphaFoldDB" id="A0AAN4ZTP5"/>
<protein>
    <submittedName>
        <fullName evidence="1">Uncharacterized protein</fullName>
    </submittedName>
</protein>
<comment type="caution">
    <text evidence="1">The sequence shown here is derived from an EMBL/GenBank/DDBJ whole genome shotgun (WGS) entry which is preliminary data.</text>
</comment>
<sequence length="102" mass="11729">ILSMASHSEKVSRLCLYVGEEPHLSDPAAFIDKLCSLPVKIVDLYCPAGPRFFGLPNHFWKNYFDEKLSNGAVKWMRHNKSSKIFSKAPIDWPDNVYTVVWE</sequence>
<evidence type="ECO:0000313" key="1">
    <source>
        <dbReference type="EMBL" id="GMR43630.1"/>
    </source>
</evidence>
<keyword evidence="2" id="KW-1185">Reference proteome</keyword>
<evidence type="ECO:0000313" key="2">
    <source>
        <dbReference type="Proteomes" id="UP001328107"/>
    </source>
</evidence>
<reference evidence="2" key="1">
    <citation type="submission" date="2022-10" db="EMBL/GenBank/DDBJ databases">
        <title>Genome assembly of Pristionchus species.</title>
        <authorList>
            <person name="Yoshida K."/>
            <person name="Sommer R.J."/>
        </authorList>
    </citation>
    <scope>NUCLEOTIDE SEQUENCE [LARGE SCALE GENOMIC DNA]</scope>
    <source>
        <strain evidence="2">RS5460</strain>
    </source>
</reference>
<feature type="non-terminal residue" evidence="1">
    <location>
        <position position="1"/>
    </location>
</feature>
<dbReference type="Proteomes" id="UP001328107">
    <property type="component" value="Unassembled WGS sequence"/>
</dbReference>
<proteinExistence type="predicted"/>
<organism evidence="1 2">
    <name type="scientific">Pristionchus mayeri</name>
    <dbReference type="NCBI Taxonomy" id="1317129"/>
    <lineage>
        <taxon>Eukaryota</taxon>
        <taxon>Metazoa</taxon>
        <taxon>Ecdysozoa</taxon>
        <taxon>Nematoda</taxon>
        <taxon>Chromadorea</taxon>
        <taxon>Rhabditida</taxon>
        <taxon>Rhabditina</taxon>
        <taxon>Diplogasteromorpha</taxon>
        <taxon>Diplogasteroidea</taxon>
        <taxon>Neodiplogasteridae</taxon>
        <taxon>Pristionchus</taxon>
    </lineage>
</organism>
<accession>A0AAN4ZTP5</accession>
<name>A0AAN4ZTP5_9BILA</name>